<evidence type="ECO:0000256" key="10">
    <source>
        <dbReference type="PROSITE-ProRule" id="PRU01193"/>
    </source>
</evidence>
<dbReference type="InterPro" id="IPR044751">
    <property type="entry name" value="Ion_transp-like_CBS"/>
</dbReference>
<evidence type="ECO:0000256" key="5">
    <source>
        <dbReference type="ARBA" id="ARBA00022737"/>
    </source>
</evidence>
<keyword evidence="16" id="KW-1185">Reference proteome</keyword>
<dbReference type="PANTHER" id="PTHR22777">
    <property type="entry name" value="HEMOLYSIN-RELATED"/>
    <property type="match status" value="1"/>
</dbReference>
<dbReference type="InterPro" id="IPR046342">
    <property type="entry name" value="CBS_dom_sf"/>
</dbReference>
<dbReference type="InterPro" id="IPR036318">
    <property type="entry name" value="FAD-bd_PCMH-like_sf"/>
</dbReference>
<evidence type="ECO:0000313" key="16">
    <source>
        <dbReference type="Proteomes" id="UP000260862"/>
    </source>
</evidence>
<evidence type="ECO:0000256" key="8">
    <source>
        <dbReference type="ARBA" id="ARBA00023136"/>
    </source>
</evidence>
<evidence type="ECO:0000256" key="9">
    <source>
        <dbReference type="PROSITE-ProRule" id="PRU00703"/>
    </source>
</evidence>
<keyword evidence="4 10" id="KW-0812">Transmembrane</keyword>
<dbReference type="Pfam" id="PF01595">
    <property type="entry name" value="CNNM"/>
    <property type="match status" value="1"/>
</dbReference>
<feature type="domain" description="CBS" evidence="12">
    <location>
        <begin position="229"/>
        <end position="288"/>
    </location>
</feature>
<accession>A0A3E4MYU2</accession>
<name>A0A3E4MYU2_9BACT</name>
<dbReference type="SMART" id="SM00116">
    <property type="entry name" value="CBS"/>
    <property type="match status" value="2"/>
</dbReference>
<dbReference type="SMART" id="SM01091">
    <property type="entry name" value="CorC_HlyC"/>
    <property type="match status" value="1"/>
</dbReference>
<dbReference type="InterPro" id="IPR005170">
    <property type="entry name" value="Transptr-assoc_dom"/>
</dbReference>
<dbReference type="InterPro" id="IPR002550">
    <property type="entry name" value="CNNM"/>
</dbReference>
<evidence type="ECO:0000313" key="17">
    <source>
        <dbReference type="Proteomes" id="UP000283485"/>
    </source>
</evidence>
<dbReference type="GO" id="GO:0050660">
    <property type="term" value="F:flavin adenine dinucleotide binding"/>
    <property type="evidence" value="ECO:0007669"/>
    <property type="project" value="InterPro"/>
</dbReference>
<dbReference type="InterPro" id="IPR000644">
    <property type="entry name" value="CBS_dom"/>
</dbReference>
<feature type="transmembrane region" description="Helical" evidence="11">
    <location>
        <begin position="82"/>
        <end position="104"/>
    </location>
</feature>
<proteinExistence type="inferred from homology"/>
<dbReference type="Gene3D" id="3.10.580.10">
    <property type="entry name" value="CBS-domain"/>
    <property type="match status" value="1"/>
</dbReference>
<dbReference type="PANTHER" id="PTHR22777:SF32">
    <property type="entry name" value="UPF0053 INNER MEMBRANE PROTEIN YFJD"/>
    <property type="match status" value="1"/>
</dbReference>
<dbReference type="NCBIfam" id="TIGR03520">
    <property type="entry name" value="GldE"/>
    <property type="match status" value="1"/>
</dbReference>
<protein>
    <submittedName>
        <fullName evidence="14">Gliding motility-associated protein GldE</fullName>
    </submittedName>
</protein>
<dbReference type="Pfam" id="PF03471">
    <property type="entry name" value="CorC_HlyC"/>
    <property type="match status" value="1"/>
</dbReference>
<dbReference type="Gene3D" id="3.30.465.10">
    <property type="match status" value="1"/>
</dbReference>
<feature type="domain" description="CBS" evidence="12">
    <location>
        <begin position="293"/>
        <end position="350"/>
    </location>
</feature>
<reference evidence="16 17" key="1">
    <citation type="submission" date="2018-08" db="EMBL/GenBank/DDBJ databases">
        <title>A genome reference for cultivated species of the human gut microbiota.</title>
        <authorList>
            <person name="Zou Y."/>
            <person name="Xue W."/>
            <person name="Luo G."/>
        </authorList>
    </citation>
    <scope>NUCLEOTIDE SEQUENCE [LARGE SCALE GENOMIC DNA]</scope>
    <source>
        <strain evidence="15 17">AM23-23</strain>
        <strain evidence="14 16">TF10-3AC</strain>
    </source>
</reference>
<dbReference type="InterPro" id="IPR016169">
    <property type="entry name" value="FAD-bd_PCMH_sub2"/>
</dbReference>
<sequence>MDPDSCLLRWTELCDGITVMPLSLGAAFALLLALALLYTSGFVSASEIAFFSLSPSDLNDIEEENHPSDSKIKALLDDSERLLATILISNNFVNVTIIMLLNYVFASVIDFGEAKILEFLIVTVVLTFLLLLFGEIMPKIYSAQHTLPFARKAAPVVTVLRTVFWPISSLLVRSSFFINRFSQKRKVRNLSVNELSQALELTDIQETPEENNMLEGIIRFGEETAKEVMTSRLDIVDLEIHSTFSEVLKCINENGYSRIPVYEETRDHIKGILYIKDLLPYLDKGEDFKWQNLIRPALFVPENKMIGDLLRDFQTNKIHIAVVVDEFGGTSGIVTMEDIIEEIVGEINDEYDEEERTYVKLTENVYVFEGKTLLSDFYKIIKDSEEVFEDVSGDADSLAGLLLELKGEFPALHEIINYQNYRFEILEMTSRRIQKVKVTILPVAQEEDESKEK</sequence>
<dbReference type="InterPro" id="IPR019862">
    <property type="entry name" value="Motility-assoc_prot_GldE"/>
</dbReference>
<dbReference type="PROSITE" id="PS51846">
    <property type="entry name" value="CNNM"/>
    <property type="match status" value="1"/>
</dbReference>
<evidence type="ECO:0000256" key="7">
    <source>
        <dbReference type="ARBA" id="ARBA00023122"/>
    </source>
</evidence>
<evidence type="ECO:0000256" key="4">
    <source>
        <dbReference type="ARBA" id="ARBA00022692"/>
    </source>
</evidence>
<dbReference type="FunFam" id="3.10.580.10:FF:000002">
    <property type="entry name" value="Magnesium/cobalt efflux protein CorC"/>
    <property type="match status" value="1"/>
</dbReference>
<feature type="transmembrane region" description="Helical" evidence="11">
    <location>
        <begin position="116"/>
        <end position="133"/>
    </location>
</feature>
<dbReference type="RefSeq" id="WP_117672979.1">
    <property type="nucleotide sequence ID" value="NZ_CABOGR010000016.1"/>
</dbReference>
<evidence type="ECO:0000256" key="11">
    <source>
        <dbReference type="SAM" id="Phobius"/>
    </source>
</evidence>
<dbReference type="CDD" id="cd04590">
    <property type="entry name" value="CBS_pair_CorC_HlyC_assoc"/>
    <property type="match status" value="1"/>
</dbReference>
<dbReference type="Proteomes" id="UP000260862">
    <property type="component" value="Unassembled WGS sequence"/>
</dbReference>
<evidence type="ECO:0000313" key="15">
    <source>
        <dbReference type="EMBL" id="RHF93525.1"/>
    </source>
</evidence>
<keyword evidence="8 10" id="KW-0472">Membrane</keyword>
<evidence type="ECO:0000259" key="13">
    <source>
        <dbReference type="PROSITE" id="PS51846"/>
    </source>
</evidence>
<dbReference type="PROSITE" id="PS51371">
    <property type="entry name" value="CBS"/>
    <property type="match status" value="2"/>
</dbReference>
<evidence type="ECO:0000259" key="12">
    <source>
        <dbReference type="PROSITE" id="PS51371"/>
    </source>
</evidence>
<dbReference type="SUPFAM" id="SSF56176">
    <property type="entry name" value="FAD-binding/transporter-associated domain-like"/>
    <property type="match status" value="1"/>
</dbReference>
<comment type="similarity">
    <text evidence="2">Belongs to the UPF0053 family.</text>
</comment>
<dbReference type="GO" id="GO:0005886">
    <property type="term" value="C:plasma membrane"/>
    <property type="evidence" value="ECO:0007669"/>
    <property type="project" value="UniProtKB-SubCell"/>
</dbReference>
<evidence type="ECO:0000256" key="1">
    <source>
        <dbReference type="ARBA" id="ARBA00004651"/>
    </source>
</evidence>
<feature type="domain" description="CNNM transmembrane" evidence="13">
    <location>
        <begin position="22"/>
        <end position="213"/>
    </location>
</feature>
<evidence type="ECO:0000256" key="2">
    <source>
        <dbReference type="ARBA" id="ARBA00006337"/>
    </source>
</evidence>
<keyword evidence="5" id="KW-0677">Repeat</keyword>
<organism evidence="14 16">
    <name type="scientific">Phocaeicola plebeius</name>
    <dbReference type="NCBI Taxonomy" id="310297"/>
    <lineage>
        <taxon>Bacteria</taxon>
        <taxon>Pseudomonadati</taxon>
        <taxon>Bacteroidota</taxon>
        <taxon>Bacteroidia</taxon>
        <taxon>Bacteroidales</taxon>
        <taxon>Bacteroidaceae</taxon>
        <taxon>Phocaeicola</taxon>
    </lineage>
</organism>
<evidence type="ECO:0000313" key="14">
    <source>
        <dbReference type="EMBL" id="RGK54940.1"/>
    </source>
</evidence>
<dbReference type="AlphaFoldDB" id="A0A3E4MYU2"/>
<dbReference type="SUPFAM" id="SSF54631">
    <property type="entry name" value="CBS-domain pair"/>
    <property type="match status" value="1"/>
</dbReference>
<dbReference type="EMBL" id="QSQT01000016">
    <property type="protein sequence ID" value="RGK54940.1"/>
    <property type="molecule type" value="Genomic_DNA"/>
</dbReference>
<evidence type="ECO:0000256" key="3">
    <source>
        <dbReference type="ARBA" id="ARBA00022475"/>
    </source>
</evidence>
<keyword evidence="3" id="KW-1003">Cell membrane</keyword>
<keyword evidence="7 9" id="KW-0129">CBS domain</keyword>
<keyword evidence="6 10" id="KW-1133">Transmembrane helix</keyword>
<comment type="subcellular location">
    <subcellularLocation>
        <location evidence="1">Cell membrane</location>
        <topology evidence="1">Multi-pass membrane protein</topology>
    </subcellularLocation>
</comment>
<gene>
    <name evidence="14" type="primary">gldE</name>
    <name evidence="15" type="ORF">DW653_01285</name>
    <name evidence="14" type="ORF">DXD04_09765</name>
</gene>
<dbReference type="Pfam" id="PF00571">
    <property type="entry name" value="CBS"/>
    <property type="match status" value="2"/>
</dbReference>
<comment type="caution">
    <text evidence="14">The sequence shown here is derived from an EMBL/GenBank/DDBJ whole genome shotgun (WGS) entry which is preliminary data.</text>
</comment>
<evidence type="ECO:0000256" key="6">
    <source>
        <dbReference type="ARBA" id="ARBA00022989"/>
    </source>
</evidence>
<dbReference type="EMBL" id="QRHQ01000001">
    <property type="protein sequence ID" value="RHF93525.1"/>
    <property type="molecule type" value="Genomic_DNA"/>
</dbReference>
<dbReference type="Proteomes" id="UP000283485">
    <property type="component" value="Unassembled WGS sequence"/>
</dbReference>